<reference evidence="2 3" key="1">
    <citation type="submission" date="2024-09" db="EMBL/GenBank/DDBJ databases">
        <authorList>
            <person name="Sun Q."/>
            <person name="Mori K."/>
        </authorList>
    </citation>
    <scope>NUCLEOTIDE SEQUENCE [LARGE SCALE GENOMIC DNA]</scope>
    <source>
        <strain evidence="2 3">JCM 6917</strain>
    </source>
</reference>
<dbReference type="EMBL" id="JBHMCY010000018">
    <property type="protein sequence ID" value="MFB9463412.1"/>
    <property type="molecule type" value="Genomic_DNA"/>
</dbReference>
<evidence type="ECO:0000313" key="2">
    <source>
        <dbReference type="EMBL" id="MFB9463412.1"/>
    </source>
</evidence>
<gene>
    <name evidence="2" type="ORF">ACFF45_11990</name>
</gene>
<dbReference type="RefSeq" id="WP_381345554.1">
    <property type="nucleotide sequence ID" value="NZ_JBHMCY010000018.1"/>
</dbReference>
<dbReference type="Proteomes" id="UP001589709">
    <property type="component" value="Unassembled WGS sequence"/>
</dbReference>
<evidence type="ECO:0000313" key="3">
    <source>
        <dbReference type="Proteomes" id="UP001589709"/>
    </source>
</evidence>
<accession>A0ABV5MZM1</accession>
<proteinExistence type="predicted"/>
<protein>
    <submittedName>
        <fullName evidence="2">Acyl carrier protein</fullName>
    </submittedName>
</protein>
<evidence type="ECO:0000259" key="1">
    <source>
        <dbReference type="Pfam" id="PF00550"/>
    </source>
</evidence>
<dbReference type="Gene3D" id="1.10.1200.10">
    <property type="entry name" value="ACP-like"/>
    <property type="match status" value="1"/>
</dbReference>
<feature type="domain" description="Carrier" evidence="1">
    <location>
        <begin position="15"/>
        <end position="69"/>
    </location>
</feature>
<dbReference type="InterPro" id="IPR036736">
    <property type="entry name" value="ACP-like_sf"/>
</dbReference>
<dbReference type="SUPFAM" id="SSF47336">
    <property type="entry name" value="ACP-like"/>
    <property type="match status" value="1"/>
</dbReference>
<sequence>MTTSGVIPDNAQILDRLRTALAVPLGDAVQGVPDDVDLAEALGERYDSLAAMECITTVETHFGVEVDFVADDVRHIFSTLSRIAEFVRGRLEDEAALGAAPHV</sequence>
<organism evidence="2 3">
    <name type="scientific">Streptomyces cinereospinus</name>
    <dbReference type="NCBI Taxonomy" id="285561"/>
    <lineage>
        <taxon>Bacteria</taxon>
        <taxon>Bacillati</taxon>
        <taxon>Actinomycetota</taxon>
        <taxon>Actinomycetes</taxon>
        <taxon>Kitasatosporales</taxon>
        <taxon>Streptomycetaceae</taxon>
        <taxon>Streptomyces</taxon>
    </lineage>
</organism>
<dbReference type="Pfam" id="PF00550">
    <property type="entry name" value="PP-binding"/>
    <property type="match status" value="1"/>
</dbReference>
<name>A0ABV5MZM1_9ACTN</name>
<comment type="caution">
    <text evidence="2">The sequence shown here is derived from an EMBL/GenBank/DDBJ whole genome shotgun (WGS) entry which is preliminary data.</text>
</comment>
<keyword evidence="3" id="KW-1185">Reference proteome</keyword>
<dbReference type="InterPro" id="IPR009081">
    <property type="entry name" value="PP-bd_ACP"/>
</dbReference>